<reference evidence="3" key="1">
    <citation type="submission" date="2022-11" db="UniProtKB">
        <authorList>
            <consortium name="WormBaseParasite"/>
        </authorList>
    </citation>
    <scope>IDENTIFICATION</scope>
</reference>
<evidence type="ECO:0000256" key="1">
    <source>
        <dbReference type="SAM" id="MobiDB-lite"/>
    </source>
</evidence>
<dbReference type="WBParaSite" id="ACRNAN_scaffold577.g25189.t1">
    <property type="protein sequence ID" value="ACRNAN_scaffold577.g25189.t1"/>
    <property type="gene ID" value="ACRNAN_scaffold577.g25189"/>
</dbReference>
<organism evidence="2 3">
    <name type="scientific">Acrobeloides nanus</name>
    <dbReference type="NCBI Taxonomy" id="290746"/>
    <lineage>
        <taxon>Eukaryota</taxon>
        <taxon>Metazoa</taxon>
        <taxon>Ecdysozoa</taxon>
        <taxon>Nematoda</taxon>
        <taxon>Chromadorea</taxon>
        <taxon>Rhabditida</taxon>
        <taxon>Tylenchina</taxon>
        <taxon>Cephalobomorpha</taxon>
        <taxon>Cephaloboidea</taxon>
        <taxon>Cephalobidae</taxon>
        <taxon>Acrobeloides</taxon>
    </lineage>
</organism>
<name>A0A914E4W5_9BILA</name>
<feature type="region of interest" description="Disordered" evidence="1">
    <location>
        <begin position="88"/>
        <end position="118"/>
    </location>
</feature>
<feature type="compositionally biased region" description="Low complexity" evidence="1">
    <location>
        <begin position="96"/>
        <end position="105"/>
    </location>
</feature>
<sequence>MGIIKLFKCASKPKRRKRCDLLVQLEKARHENLVLCHKVAELSKVIKELQDTNCILENKLKSSFIPKILAESSENINSSLNHSEVTLSENQINADSNNSSESSNESYEKTETSNNLLGTYTCKKSPMYPSNNELITSDNNPNISIINSEILESDSESTDQLSKLENISQKDRLSIHKMPTPLKKPPAQLSTRTYEKLFDRRTGRLRCDKSAQDLIEKLRILNIQK</sequence>
<dbReference type="Proteomes" id="UP000887540">
    <property type="component" value="Unplaced"/>
</dbReference>
<evidence type="ECO:0000313" key="3">
    <source>
        <dbReference type="WBParaSite" id="ACRNAN_scaffold577.g25189.t1"/>
    </source>
</evidence>
<proteinExistence type="predicted"/>
<keyword evidence="2" id="KW-1185">Reference proteome</keyword>
<accession>A0A914E4W5</accession>
<evidence type="ECO:0000313" key="2">
    <source>
        <dbReference type="Proteomes" id="UP000887540"/>
    </source>
</evidence>
<dbReference type="AlphaFoldDB" id="A0A914E4W5"/>
<protein>
    <submittedName>
        <fullName evidence="3">Uncharacterized protein</fullName>
    </submittedName>
</protein>